<dbReference type="SUPFAM" id="SSF56014">
    <property type="entry name" value="Nitrite and sulphite reductase 4Fe-4S domain-like"/>
    <property type="match status" value="1"/>
</dbReference>
<protein>
    <recommendedName>
        <fullName evidence="5">4Fe-4S ferredoxin-type domain-containing protein</fullName>
    </recommendedName>
</protein>
<dbReference type="RefSeq" id="WP_174408410.1">
    <property type="nucleotide sequence ID" value="NZ_BLVP01000001.1"/>
</dbReference>
<feature type="domain" description="4Fe-4S ferredoxin-type" evidence="5">
    <location>
        <begin position="88"/>
        <end position="117"/>
    </location>
</feature>
<dbReference type="InterPro" id="IPR050572">
    <property type="entry name" value="Fe-S_Ferredoxin"/>
</dbReference>
<dbReference type="AlphaFoldDB" id="A0A7J0BQ16"/>
<dbReference type="SUPFAM" id="SSF54862">
    <property type="entry name" value="4Fe-4S ferredoxins"/>
    <property type="match status" value="1"/>
</dbReference>
<evidence type="ECO:0000256" key="4">
    <source>
        <dbReference type="ARBA" id="ARBA00023014"/>
    </source>
</evidence>
<dbReference type="Pfam" id="PF01077">
    <property type="entry name" value="NIR_SIR"/>
    <property type="match status" value="1"/>
</dbReference>
<dbReference type="Gene3D" id="3.30.70.20">
    <property type="match status" value="1"/>
</dbReference>
<evidence type="ECO:0000313" key="6">
    <source>
        <dbReference type="EMBL" id="GFM35728.1"/>
    </source>
</evidence>
<dbReference type="InterPro" id="IPR006067">
    <property type="entry name" value="NO2/SO3_Rdtase_4Fe4S_dom"/>
</dbReference>
<dbReference type="GO" id="GO:0020037">
    <property type="term" value="F:heme binding"/>
    <property type="evidence" value="ECO:0007669"/>
    <property type="project" value="InterPro"/>
</dbReference>
<accession>A0A7J0BQ16</accession>
<dbReference type="InterPro" id="IPR045854">
    <property type="entry name" value="NO2/SO3_Rdtase_4Fe4S_sf"/>
</dbReference>
<dbReference type="GO" id="GO:0046872">
    <property type="term" value="F:metal ion binding"/>
    <property type="evidence" value="ECO:0007669"/>
    <property type="project" value="UniProtKB-KW"/>
</dbReference>
<dbReference type="GO" id="GO:0051539">
    <property type="term" value="F:4 iron, 4 sulfur cluster binding"/>
    <property type="evidence" value="ECO:0007669"/>
    <property type="project" value="UniProtKB-KW"/>
</dbReference>
<evidence type="ECO:0000256" key="3">
    <source>
        <dbReference type="ARBA" id="ARBA00023004"/>
    </source>
</evidence>
<keyword evidence="2" id="KW-0479">Metal-binding</keyword>
<dbReference type="PANTHER" id="PTHR43687">
    <property type="entry name" value="ADENYLYLSULFATE REDUCTASE, BETA SUBUNIT"/>
    <property type="match status" value="1"/>
</dbReference>
<keyword evidence="1" id="KW-0004">4Fe-4S</keyword>
<dbReference type="PANTHER" id="PTHR43687:SF1">
    <property type="entry name" value="FERREDOXIN III"/>
    <property type="match status" value="1"/>
</dbReference>
<dbReference type="Proteomes" id="UP000503820">
    <property type="component" value="Unassembled WGS sequence"/>
</dbReference>
<keyword evidence="7" id="KW-1185">Reference proteome</keyword>
<dbReference type="InterPro" id="IPR017900">
    <property type="entry name" value="4Fe4S_Fe_S_CS"/>
</dbReference>
<evidence type="ECO:0000313" key="7">
    <source>
        <dbReference type="Proteomes" id="UP000503820"/>
    </source>
</evidence>
<evidence type="ECO:0000256" key="1">
    <source>
        <dbReference type="ARBA" id="ARBA00022485"/>
    </source>
</evidence>
<feature type="domain" description="4Fe-4S ferredoxin-type" evidence="5">
    <location>
        <begin position="119"/>
        <end position="146"/>
    </location>
</feature>
<sequence>MSAPSTPHEMTVCRGVQAQTNCRFAMPVPESLAVQLEQCLAQSGWAQFLHGAVTGPVLHHHTFRVALAACPNGCSRPHVADVGIIRAITPELDTSLCTRCGLCARVCPDKVMTMHAHGPVCDHARCMRCGICVDKCPERALHARESGYRIVLGGKLGRHPRLATELPGVFDGEQAVALVSGCVNLYMRHYRKGLRFGTLVEELGDSVQDALERP</sequence>
<proteinExistence type="predicted"/>
<name>A0A7J0BQ16_9BACT</name>
<evidence type="ECO:0000259" key="5">
    <source>
        <dbReference type="PROSITE" id="PS51379"/>
    </source>
</evidence>
<dbReference type="PROSITE" id="PS00198">
    <property type="entry name" value="4FE4S_FER_1"/>
    <property type="match status" value="2"/>
</dbReference>
<dbReference type="Gene3D" id="3.30.413.10">
    <property type="entry name" value="Sulfite Reductase Hemoprotein, domain 1"/>
    <property type="match status" value="1"/>
</dbReference>
<keyword evidence="3" id="KW-0408">Iron</keyword>
<dbReference type="InterPro" id="IPR017896">
    <property type="entry name" value="4Fe4S_Fe-S-bd"/>
</dbReference>
<keyword evidence="4" id="KW-0411">Iron-sulfur</keyword>
<gene>
    <name evidence="6" type="ORF">DSM19430T_04120</name>
</gene>
<organism evidence="6 7">
    <name type="scientific">Desulfovibrio psychrotolerans</name>
    <dbReference type="NCBI Taxonomy" id="415242"/>
    <lineage>
        <taxon>Bacteria</taxon>
        <taxon>Pseudomonadati</taxon>
        <taxon>Thermodesulfobacteriota</taxon>
        <taxon>Desulfovibrionia</taxon>
        <taxon>Desulfovibrionales</taxon>
        <taxon>Desulfovibrionaceae</taxon>
        <taxon>Desulfovibrio</taxon>
    </lineage>
</organism>
<dbReference type="EMBL" id="BLVP01000001">
    <property type="protein sequence ID" value="GFM35728.1"/>
    <property type="molecule type" value="Genomic_DNA"/>
</dbReference>
<comment type="caution">
    <text evidence="6">The sequence shown here is derived from an EMBL/GenBank/DDBJ whole genome shotgun (WGS) entry which is preliminary data.</text>
</comment>
<dbReference type="PROSITE" id="PS51379">
    <property type="entry name" value="4FE4S_FER_2"/>
    <property type="match status" value="2"/>
</dbReference>
<evidence type="ECO:0000256" key="2">
    <source>
        <dbReference type="ARBA" id="ARBA00022723"/>
    </source>
</evidence>
<reference evidence="6 7" key="1">
    <citation type="submission" date="2020-05" db="EMBL/GenBank/DDBJ databases">
        <title>Draft genome sequence of Desulfovibrio psychrotolerans JS1T.</title>
        <authorList>
            <person name="Ueno A."/>
            <person name="Tamazawa S."/>
            <person name="Tamamura S."/>
            <person name="Murakami T."/>
            <person name="Kiyama T."/>
            <person name="Inomata H."/>
            <person name="Amano Y."/>
            <person name="Miyakawa K."/>
            <person name="Tamaki H."/>
            <person name="Naganuma T."/>
            <person name="Kaneko K."/>
        </authorList>
    </citation>
    <scope>NUCLEOTIDE SEQUENCE [LARGE SCALE GENOMIC DNA]</scope>
    <source>
        <strain evidence="6 7">JS1</strain>
    </source>
</reference>
<dbReference type="Pfam" id="PF00037">
    <property type="entry name" value="Fer4"/>
    <property type="match status" value="2"/>
</dbReference>
<dbReference type="GO" id="GO:0016491">
    <property type="term" value="F:oxidoreductase activity"/>
    <property type="evidence" value="ECO:0007669"/>
    <property type="project" value="InterPro"/>
</dbReference>